<dbReference type="AlphaFoldDB" id="A0A9P3UKC3"/>
<name>A0A9P3UKC3_LYOSH</name>
<organism evidence="2 3">
    <name type="scientific">Lyophyllum shimeji</name>
    <name type="common">Hon-shimeji</name>
    <name type="synonym">Tricholoma shimeji</name>
    <dbReference type="NCBI Taxonomy" id="47721"/>
    <lineage>
        <taxon>Eukaryota</taxon>
        <taxon>Fungi</taxon>
        <taxon>Dikarya</taxon>
        <taxon>Basidiomycota</taxon>
        <taxon>Agaricomycotina</taxon>
        <taxon>Agaricomycetes</taxon>
        <taxon>Agaricomycetidae</taxon>
        <taxon>Agaricales</taxon>
        <taxon>Tricholomatineae</taxon>
        <taxon>Lyophyllaceae</taxon>
        <taxon>Lyophyllum</taxon>
    </lineage>
</organism>
<sequence length="231" mass="23154">MSSLPTQLAPPPLPRPSQHRRHTCRPAPSSQAADSSAPPPVAGPATLAASSSVATLGRTDISSLPTQADQPRNGGATADPVLQGAEGTTSILPTAVTESVQRLPTATSAGAAPVDLDIQVIPPTPVGSQEAETGNSAGLLAIQSDEADVRYTRRGKAIPPGIHHTRARSAAPPSAGGSSAGSLSAHGRSTAPPSACSMARGSSKSTSPQPAKRKAGSEDAVESGKAKKRKH</sequence>
<protein>
    <submittedName>
        <fullName evidence="2">Uncharacterized protein</fullName>
    </submittedName>
</protein>
<dbReference type="Proteomes" id="UP001063166">
    <property type="component" value="Unassembled WGS sequence"/>
</dbReference>
<reference evidence="2" key="1">
    <citation type="submission" date="2022-07" db="EMBL/GenBank/DDBJ databases">
        <title>The genome of Lyophyllum shimeji provides insight into the initial evolution of ectomycorrhizal fungal genome.</title>
        <authorList>
            <person name="Kobayashi Y."/>
            <person name="Shibata T."/>
            <person name="Hirakawa H."/>
            <person name="Shigenobu S."/>
            <person name="Nishiyama T."/>
            <person name="Yamada A."/>
            <person name="Hasebe M."/>
            <person name="Kawaguchi M."/>
        </authorList>
    </citation>
    <scope>NUCLEOTIDE SEQUENCE</scope>
    <source>
        <strain evidence="2">AT787</strain>
    </source>
</reference>
<feature type="compositionally biased region" description="Polar residues" evidence="1">
    <location>
        <begin position="126"/>
        <end position="136"/>
    </location>
</feature>
<feature type="compositionally biased region" description="Polar residues" evidence="1">
    <location>
        <begin position="60"/>
        <end position="70"/>
    </location>
</feature>
<feature type="region of interest" description="Disordered" evidence="1">
    <location>
        <begin position="120"/>
        <end position="139"/>
    </location>
</feature>
<feature type="compositionally biased region" description="Polar residues" evidence="1">
    <location>
        <begin position="200"/>
        <end position="209"/>
    </location>
</feature>
<feature type="compositionally biased region" description="Low complexity" evidence="1">
    <location>
        <begin position="26"/>
        <end position="36"/>
    </location>
</feature>
<gene>
    <name evidence="2" type="ORF">LshimejAT787_0112140</name>
</gene>
<dbReference type="EMBL" id="BRPK01000001">
    <property type="protein sequence ID" value="GLB34330.1"/>
    <property type="molecule type" value="Genomic_DNA"/>
</dbReference>
<evidence type="ECO:0000256" key="1">
    <source>
        <dbReference type="SAM" id="MobiDB-lite"/>
    </source>
</evidence>
<keyword evidence="3" id="KW-1185">Reference proteome</keyword>
<evidence type="ECO:0000313" key="3">
    <source>
        <dbReference type="Proteomes" id="UP001063166"/>
    </source>
</evidence>
<proteinExistence type="predicted"/>
<feature type="region of interest" description="Disordered" evidence="1">
    <location>
        <begin position="1"/>
        <end position="95"/>
    </location>
</feature>
<comment type="caution">
    <text evidence="2">The sequence shown here is derived from an EMBL/GenBank/DDBJ whole genome shotgun (WGS) entry which is preliminary data.</text>
</comment>
<feature type="compositionally biased region" description="Polar residues" evidence="1">
    <location>
        <begin position="86"/>
        <end position="95"/>
    </location>
</feature>
<feature type="compositionally biased region" description="Low complexity" evidence="1">
    <location>
        <begin position="43"/>
        <end position="56"/>
    </location>
</feature>
<feature type="region of interest" description="Disordered" evidence="1">
    <location>
        <begin position="154"/>
        <end position="231"/>
    </location>
</feature>
<evidence type="ECO:0000313" key="2">
    <source>
        <dbReference type="EMBL" id="GLB34330.1"/>
    </source>
</evidence>
<accession>A0A9P3UKC3</accession>
<feature type="compositionally biased region" description="Low complexity" evidence="1">
    <location>
        <begin position="168"/>
        <end position="189"/>
    </location>
</feature>